<dbReference type="Gene3D" id="3.40.50.1820">
    <property type="entry name" value="alpha/beta hydrolase"/>
    <property type="match status" value="1"/>
</dbReference>
<keyword evidence="2" id="KW-0378">Hydrolase</keyword>
<gene>
    <name evidence="2" type="ORF">V1633_14940</name>
</gene>
<dbReference type="SUPFAM" id="SSF53474">
    <property type="entry name" value="alpha/beta-Hydrolases"/>
    <property type="match status" value="1"/>
</dbReference>
<dbReference type="Proteomes" id="UP001332243">
    <property type="component" value="Unassembled WGS sequence"/>
</dbReference>
<evidence type="ECO:0000259" key="1">
    <source>
        <dbReference type="Pfam" id="PF12697"/>
    </source>
</evidence>
<dbReference type="EMBL" id="JAZGQK010000012">
    <property type="protein sequence ID" value="MEE6259783.1"/>
    <property type="molecule type" value="Genomic_DNA"/>
</dbReference>
<proteinExistence type="predicted"/>
<accession>A0ABU7RTF2</accession>
<dbReference type="InterPro" id="IPR050266">
    <property type="entry name" value="AB_hydrolase_sf"/>
</dbReference>
<organism evidence="2 3">
    <name type="scientific">Plantactinospora sonchi</name>
    <dbReference type="NCBI Taxonomy" id="1544735"/>
    <lineage>
        <taxon>Bacteria</taxon>
        <taxon>Bacillati</taxon>
        <taxon>Actinomycetota</taxon>
        <taxon>Actinomycetes</taxon>
        <taxon>Micromonosporales</taxon>
        <taxon>Micromonosporaceae</taxon>
        <taxon>Plantactinospora</taxon>
    </lineage>
</organism>
<dbReference type="PANTHER" id="PTHR43798">
    <property type="entry name" value="MONOACYLGLYCEROL LIPASE"/>
    <property type="match status" value="1"/>
</dbReference>
<protein>
    <submittedName>
        <fullName evidence="2">Alpha/beta hydrolase</fullName>
    </submittedName>
</protein>
<dbReference type="GO" id="GO:0016787">
    <property type="term" value="F:hydrolase activity"/>
    <property type="evidence" value="ECO:0007669"/>
    <property type="project" value="UniProtKB-KW"/>
</dbReference>
<dbReference type="RefSeq" id="WP_331214903.1">
    <property type="nucleotide sequence ID" value="NZ_JAZGQK010000012.1"/>
</dbReference>
<feature type="domain" description="AB hydrolase-1" evidence="1">
    <location>
        <begin position="26"/>
        <end position="258"/>
    </location>
</feature>
<dbReference type="Pfam" id="PF12697">
    <property type="entry name" value="Abhydrolase_6"/>
    <property type="match status" value="1"/>
</dbReference>
<dbReference type="PANTHER" id="PTHR43798:SF33">
    <property type="entry name" value="HYDROLASE, PUTATIVE (AFU_ORTHOLOGUE AFUA_2G14860)-RELATED"/>
    <property type="match status" value="1"/>
</dbReference>
<dbReference type="InterPro" id="IPR000073">
    <property type="entry name" value="AB_hydrolase_1"/>
</dbReference>
<name>A0ABU7RTF2_9ACTN</name>
<evidence type="ECO:0000313" key="3">
    <source>
        <dbReference type="Proteomes" id="UP001332243"/>
    </source>
</evidence>
<sequence length="268" mass="28938">MYEAERRYFGELAGDRAGGGGDRPALVFLHGLTYDRRQWGPVLRELAVVDPGRRTLVVDLPGHGGSPRRDSYRPAEVAEVVHGAVTAAGLDAPVLVGHSLGGVLATCYAATYPARGVVNVDQPLLVGGFAAVLRRMEPVLRGPDWRDVWNTMLGGMRIEELPPSARELVRTATTPRPDLLLGYWDEVLSRPAEELAAERTAELATIRSRGLAYRYVTGAEPDPAYRSWLETNLPEVTITVLPGSGHFPHLAHPDALARLLAGPSNGSA</sequence>
<comment type="caution">
    <text evidence="2">The sequence shown here is derived from an EMBL/GenBank/DDBJ whole genome shotgun (WGS) entry which is preliminary data.</text>
</comment>
<reference evidence="2 3" key="1">
    <citation type="submission" date="2024-01" db="EMBL/GenBank/DDBJ databases">
        <title>Genome insights into Plantactinospora sonchi sp. nov.</title>
        <authorList>
            <person name="Wang L."/>
        </authorList>
    </citation>
    <scope>NUCLEOTIDE SEQUENCE [LARGE SCALE GENOMIC DNA]</scope>
    <source>
        <strain evidence="2 3">NEAU-QY2</strain>
    </source>
</reference>
<evidence type="ECO:0000313" key="2">
    <source>
        <dbReference type="EMBL" id="MEE6259783.1"/>
    </source>
</evidence>
<keyword evidence="3" id="KW-1185">Reference proteome</keyword>
<dbReference type="InterPro" id="IPR029058">
    <property type="entry name" value="AB_hydrolase_fold"/>
</dbReference>